<feature type="transmembrane region" description="Helical" evidence="1">
    <location>
        <begin position="273"/>
        <end position="294"/>
    </location>
</feature>
<evidence type="ECO:0000313" key="4">
    <source>
        <dbReference type="Proteomes" id="UP000297866"/>
    </source>
</evidence>
<dbReference type="AlphaFoldDB" id="A0A4R8UKV0"/>
<dbReference type="Proteomes" id="UP000297866">
    <property type="component" value="Unassembled WGS sequence"/>
</dbReference>
<proteinExistence type="predicted"/>
<reference evidence="3 4" key="1">
    <citation type="submission" date="2019-03" db="EMBL/GenBank/DDBJ databases">
        <title>Genomics of glacier-inhabiting Cryobacterium strains.</title>
        <authorList>
            <person name="Liu Q."/>
            <person name="Xin Y.-H."/>
        </authorList>
    </citation>
    <scope>NUCLEOTIDE SEQUENCE [LARGE SCALE GENOMIC DNA]</scope>
    <source>
        <strain evidence="3 4">Sr47</strain>
    </source>
</reference>
<evidence type="ECO:0000256" key="1">
    <source>
        <dbReference type="SAM" id="Phobius"/>
    </source>
</evidence>
<dbReference type="OrthoDB" id="4336304at2"/>
<keyword evidence="1" id="KW-1133">Transmembrane helix</keyword>
<protein>
    <submittedName>
        <fullName evidence="3">DUF916 domain-containing protein</fullName>
    </submittedName>
</protein>
<name>A0A4R8UKV0_9MICO</name>
<gene>
    <name evidence="3" type="ORF">E3O23_00730</name>
</gene>
<feature type="signal peptide" evidence="2">
    <location>
        <begin position="1"/>
        <end position="23"/>
    </location>
</feature>
<evidence type="ECO:0000313" key="3">
    <source>
        <dbReference type="EMBL" id="TFB56396.1"/>
    </source>
</evidence>
<feature type="chain" id="PRO_5020295627" evidence="2">
    <location>
        <begin position="24"/>
        <end position="335"/>
    </location>
</feature>
<dbReference type="EMBL" id="SOEZ01000007">
    <property type="protein sequence ID" value="TFB56396.1"/>
    <property type="molecule type" value="Genomic_DNA"/>
</dbReference>
<keyword evidence="2" id="KW-0732">Signal</keyword>
<sequence length="335" mass="35053">MRSVVAVAVLALALLATAGPAAAIDNGTLGIRPSNESDFFHLSLYPGAATDATAIVSNHTDTPVTLLTYPVDGQSSPQGTFALAAQTDPRTGIGAWVRLDTAQITVPANSDLKVPFRLSVPANTPPGDYAGGLIIQSPPVEGETSIVGGDTAVRLDVIQRQGVRIYLNVAGTALKSLELGDLSWKQTGDTVTFTLPVRNTGNSILHPTATLDLSGWIGANTNLNFDTPESILPGENLDLKARLLKAPPIQAGTADATITSEAGTDHAQASIVYAPWLLLGVGLFLLAVVVYGLWRAARFVRRARRAIAQVARAGPDNHAPTTAILPSGRARHRDA</sequence>
<keyword evidence="4" id="KW-1185">Reference proteome</keyword>
<comment type="caution">
    <text evidence="3">The sequence shown here is derived from an EMBL/GenBank/DDBJ whole genome shotgun (WGS) entry which is preliminary data.</text>
</comment>
<keyword evidence="1" id="KW-0472">Membrane</keyword>
<evidence type="ECO:0000256" key="2">
    <source>
        <dbReference type="SAM" id="SignalP"/>
    </source>
</evidence>
<organism evidence="3 4">
    <name type="scientific">Cryobacterium tagatosivorans</name>
    <dbReference type="NCBI Taxonomy" id="1259199"/>
    <lineage>
        <taxon>Bacteria</taxon>
        <taxon>Bacillati</taxon>
        <taxon>Actinomycetota</taxon>
        <taxon>Actinomycetes</taxon>
        <taxon>Micrococcales</taxon>
        <taxon>Microbacteriaceae</taxon>
        <taxon>Cryobacterium</taxon>
    </lineage>
</organism>
<accession>A0A4R8UKV0</accession>
<keyword evidence="1" id="KW-0812">Transmembrane</keyword>